<evidence type="ECO:0000313" key="3">
    <source>
        <dbReference type="Proteomes" id="UP000321034"/>
    </source>
</evidence>
<keyword evidence="3" id="KW-1185">Reference proteome</keyword>
<evidence type="ECO:0008006" key="4">
    <source>
        <dbReference type="Google" id="ProtNLM"/>
    </source>
</evidence>
<feature type="transmembrane region" description="Helical" evidence="1">
    <location>
        <begin position="37"/>
        <end position="56"/>
    </location>
</feature>
<sequence length="387" mass="40390">MTLDNFTVSLAAAVVIVVSGVMYLFETLMRKDGLPGRLWAVAFLAGILTVLSYLVWAAAPDAYLAVAVGNAGFVASAGFIWLGCRAYNDRPLRWSGSVVAAFVLIAGAAVLVAGPDGGDWAGAVPLFIGTGLMALFGAIESRQGAIGRRWSSLGLTIVLGIEAVWFTARTLVFVAYGPDSEVFATWFNTIVSSFLTITLTIVAVVVTSVLRASESNLRGQPDVYTLSVGVDGVLLPASFRSATATLIERAARQGETICVVSVRIDDLGRIATAFGPAEAEQVAAAWRAGVREYVPTAALVGDGESGSLLVAFLTTSFSDVRRMASIMHRRLLDDFGALGVSVVPVVGVGIALTDRLGYDFSTLVDGADQAAARSVTSPDASVIIAEG</sequence>
<evidence type="ECO:0000313" key="2">
    <source>
        <dbReference type="EMBL" id="TXK12876.1"/>
    </source>
</evidence>
<reference evidence="2 3" key="1">
    <citation type="submission" date="2019-08" db="EMBL/GenBank/DDBJ databases">
        <authorList>
            <person name="Dong K."/>
        </authorList>
    </citation>
    <scope>NUCLEOTIDE SEQUENCE [LARGE SCALE GENOMIC DNA]</scope>
    <source>
        <strain evidence="2 3">JCM14558</strain>
    </source>
</reference>
<dbReference type="SUPFAM" id="SSF55073">
    <property type="entry name" value="Nucleotide cyclase"/>
    <property type="match status" value="1"/>
</dbReference>
<evidence type="ECO:0000256" key="1">
    <source>
        <dbReference type="SAM" id="Phobius"/>
    </source>
</evidence>
<feature type="transmembrane region" description="Helical" evidence="1">
    <location>
        <begin position="183"/>
        <end position="210"/>
    </location>
</feature>
<comment type="caution">
    <text evidence="2">The sequence shown here is derived from an EMBL/GenBank/DDBJ whole genome shotgun (WGS) entry which is preliminary data.</text>
</comment>
<feature type="transmembrane region" description="Helical" evidence="1">
    <location>
        <begin position="331"/>
        <end position="352"/>
    </location>
</feature>
<feature type="transmembrane region" description="Helical" evidence="1">
    <location>
        <begin position="151"/>
        <end position="177"/>
    </location>
</feature>
<dbReference type="InterPro" id="IPR029787">
    <property type="entry name" value="Nucleotide_cyclase"/>
</dbReference>
<feature type="transmembrane region" description="Helical" evidence="1">
    <location>
        <begin position="62"/>
        <end position="82"/>
    </location>
</feature>
<dbReference type="Proteomes" id="UP000321034">
    <property type="component" value="Unassembled WGS sequence"/>
</dbReference>
<keyword evidence="1" id="KW-0812">Transmembrane</keyword>
<organism evidence="2 3">
    <name type="scientific">Microbacterium hatanonis</name>
    <dbReference type="NCBI Taxonomy" id="404366"/>
    <lineage>
        <taxon>Bacteria</taxon>
        <taxon>Bacillati</taxon>
        <taxon>Actinomycetota</taxon>
        <taxon>Actinomycetes</taxon>
        <taxon>Micrococcales</taxon>
        <taxon>Microbacteriaceae</taxon>
        <taxon>Microbacterium</taxon>
    </lineage>
</organism>
<keyword evidence="1" id="KW-0472">Membrane</keyword>
<feature type="transmembrane region" description="Helical" evidence="1">
    <location>
        <begin position="94"/>
        <end position="114"/>
    </location>
</feature>
<protein>
    <recommendedName>
        <fullName evidence="4">GGDEF domain-containing protein</fullName>
    </recommendedName>
</protein>
<dbReference type="RefSeq" id="WP_147893581.1">
    <property type="nucleotide sequence ID" value="NZ_BAAANR010000001.1"/>
</dbReference>
<feature type="transmembrane region" description="Helical" evidence="1">
    <location>
        <begin position="120"/>
        <end position="139"/>
    </location>
</feature>
<proteinExistence type="predicted"/>
<gene>
    <name evidence="2" type="ORF">FVP77_05350</name>
</gene>
<accession>A0A5C8I258</accession>
<name>A0A5C8I258_9MICO</name>
<dbReference type="AlphaFoldDB" id="A0A5C8I258"/>
<keyword evidence="1" id="KW-1133">Transmembrane helix</keyword>
<feature type="transmembrane region" description="Helical" evidence="1">
    <location>
        <begin position="6"/>
        <end position="25"/>
    </location>
</feature>
<dbReference type="EMBL" id="VRSV01000001">
    <property type="protein sequence ID" value="TXK12876.1"/>
    <property type="molecule type" value="Genomic_DNA"/>
</dbReference>
<dbReference type="Gene3D" id="3.30.70.270">
    <property type="match status" value="1"/>
</dbReference>
<dbReference type="InterPro" id="IPR043128">
    <property type="entry name" value="Rev_trsase/Diguanyl_cyclase"/>
</dbReference>
<dbReference type="OrthoDB" id="5115878at2"/>